<organism evidence="1 2">
    <name type="scientific">Nostoc flagelliforme CCNUN1</name>
    <dbReference type="NCBI Taxonomy" id="2038116"/>
    <lineage>
        <taxon>Bacteria</taxon>
        <taxon>Bacillati</taxon>
        <taxon>Cyanobacteriota</taxon>
        <taxon>Cyanophyceae</taxon>
        <taxon>Nostocales</taxon>
        <taxon>Nostocaceae</taxon>
        <taxon>Nostoc</taxon>
    </lineage>
</organism>
<dbReference type="Proteomes" id="UP000232003">
    <property type="component" value="Plasmid pNFSY08"/>
</dbReference>
<evidence type="ECO:0000313" key="1">
    <source>
        <dbReference type="EMBL" id="AUB44217.1"/>
    </source>
</evidence>
<reference evidence="1 2" key="1">
    <citation type="submission" date="2017-11" db="EMBL/GenBank/DDBJ databases">
        <title>Complete genome of a free-living desiccation-tolerant cyanobacterium and its photosynthetic adaptation to extreme terrestrial habitat.</title>
        <authorList>
            <person name="Shang J."/>
        </authorList>
    </citation>
    <scope>NUCLEOTIDE SEQUENCE [LARGE SCALE GENOMIC DNA]</scope>
    <source>
        <strain evidence="1 2">CCNUN1</strain>
        <plasmid evidence="2">pnfsy08</plasmid>
    </source>
</reference>
<protein>
    <submittedName>
        <fullName evidence="1">Uncharacterized protein</fullName>
    </submittedName>
</protein>
<keyword evidence="1" id="KW-0614">Plasmid</keyword>
<proteinExistence type="predicted"/>
<sequence>MKFIFLWQTGLKLLLHLSFRGFRHPLSLIPLVTHGCPNNS</sequence>
<gene>
    <name evidence="1" type="ORF">COO91_10440</name>
</gene>
<accession>A0A2K8T934</accession>
<name>A0A2K8T934_9NOSO</name>
<dbReference type="EMBL" id="CP024793">
    <property type="protein sequence ID" value="AUB44217.1"/>
    <property type="molecule type" value="Genomic_DNA"/>
</dbReference>
<evidence type="ECO:0000313" key="2">
    <source>
        <dbReference type="Proteomes" id="UP000232003"/>
    </source>
</evidence>
<dbReference type="AlphaFoldDB" id="A0A2K8T934"/>
<geneLocation type="plasmid" evidence="2">
    <name>pnfsy08</name>
</geneLocation>
<keyword evidence="2" id="KW-1185">Reference proteome</keyword>
<dbReference type="KEGG" id="nfl:COO91_10440"/>